<name>A0ABP0FM75_CLALP</name>
<comment type="caution">
    <text evidence="1">The sequence shown here is derived from an EMBL/GenBank/DDBJ whole genome shotgun (WGS) entry which is preliminary data.</text>
</comment>
<gene>
    <name evidence="1" type="ORF">CVLEPA_LOCUS11008</name>
</gene>
<keyword evidence="2" id="KW-1185">Reference proteome</keyword>
<sequence>MTDVMLLPTMQGQNTSQLPRSAERIYAEVSSSSSMNSATMNGSSLRIRVVRAINRGRISKWTTSTEISCVPGTQCVCNSSFQSLVD</sequence>
<accession>A0ABP0FM75</accession>
<proteinExistence type="predicted"/>
<dbReference type="EMBL" id="CAWYQH010000079">
    <property type="protein sequence ID" value="CAK8680753.1"/>
    <property type="molecule type" value="Genomic_DNA"/>
</dbReference>
<evidence type="ECO:0000313" key="1">
    <source>
        <dbReference type="EMBL" id="CAK8680753.1"/>
    </source>
</evidence>
<dbReference type="Proteomes" id="UP001642483">
    <property type="component" value="Unassembled WGS sequence"/>
</dbReference>
<reference evidence="1 2" key="1">
    <citation type="submission" date="2024-02" db="EMBL/GenBank/DDBJ databases">
        <authorList>
            <person name="Daric V."/>
            <person name="Darras S."/>
        </authorList>
    </citation>
    <scope>NUCLEOTIDE SEQUENCE [LARGE SCALE GENOMIC DNA]</scope>
</reference>
<protein>
    <submittedName>
        <fullName evidence="1">Uncharacterized protein</fullName>
    </submittedName>
</protein>
<evidence type="ECO:0000313" key="2">
    <source>
        <dbReference type="Proteomes" id="UP001642483"/>
    </source>
</evidence>
<organism evidence="1 2">
    <name type="scientific">Clavelina lepadiformis</name>
    <name type="common">Light-bulb sea squirt</name>
    <name type="synonym">Ascidia lepadiformis</name>
    <dbReference type="NCBI Taxonomy" id="159417"/>
    <lineage>
        <taxon>Eukaryota</taxon>
        <taxon>Metazoa</taxon>
        <taxon>Chordata</taxon>
        <taxon>Tunicata</taxon>
        <taxon>Ascidiacea</taxon>
        <taxon>Aplousobranchia</taxon>
        <taxon>Clavelinidae</taxon>
        <taxon>Clavelina</taxon>
    </lineage>
</organism>